<protein>
    <submittedName>
        <fullName evidence="1">Uncharacterized protein</fullName>
    </submittedName>
</protein>
<evidence type="ECO:0000313" key="1">
    <source>
        <dbReference type="EMBL" id="SDE64665.1"/>
    </source>
</evidence>
<dbReference type="OrthoDB" id="794869at2"/>
<dbReference type="Proteomes" id="UP000199072">
    <property type="component" value="Unassembled WGS sequence"/>
</dbReference>
<proteinExistence type="predicted"/>
<dbReference type="AlphaFoldDB" id="A0A1G7EMP6"/>
<name>A0A1G7EMP6_9SPHI</name>
<evidence type="ECO:0000313" key="2">
    <source>
        <dbReference type="Proteomes" id="UP000199072"/>
    </source>
</evidence>
<sequence length="146" mass="16789">MGFLSFISKLLGLGRRFSGSPEQYLAMVQYMAKKNNPDYSVEELLQWGEVMQKVMKVNLQPYKDFKDLAENGTPDHSMVEKVDDKVKEIHQRRDLKQAIYGPDADLGDDDVMKSNDKGAVFARKMVKDLSKHVEFSDEEKKKLNDL</sequence>
<organism evidence="1 2">
    <name type="scientific">Mucilaginibacter pineti</name>
    <dbReference type="NCBI Taxonomy" id="1391627"/>
    <lineage>
        <taxon>Bacteria</taxon>
        <taxon>Pseudomonadati</taxon>
        <taxon>Bacteroidota</taxon>
        <taxon>Sphingobacteriia</taxon>
        <taxon>Sphingobacteriales</taxon>
        <taxon>Sphingobacteriaceae</taxon>
        <taxon>Mucilaginibacter</taxon>
    </lineage>
</organism>
<keyword evidence="2" id="KW-1185">Reference proteome</keyword>
<dbReference type="STRING" id="1391627.SAMN05216464_10883"/>
<gene>
    <name evidence="1" type="ORF">SAMN05216464_10883</name>
</gene>
<dbReference type="EMBL" id="FNAI01000008">
    <property type="protein sequence ID" value="SDE64665.1"/>
    <property type="molecule type" value="Genomic_DNA"/>
</dbReference>
<dbReference type="RefSeq" id="WP_091150911.1">
    <property type="nucleotide sequence ID" value="NZ_FNAI01000008.1"/>
</dbReference>
<accession>A0A1G7EMP6</accession>
<reference evidence="1 2" key="1">
    <citation type="submission" date="2016-10" db="EMBL/GenBank/DDBJ databases">
        <authorList>
            <person name="de Groot N.N."/>
        </authorList>
    </citation>
    <scope>NUCLEOTIDE SEQUENCE [LARGE SCALE GENOMIC DNA]</scope>
    <source>
        <strain evidence="1 2">47C3B</strain>
    </source>
</reference>